<dbReference type="RefSeq" id="WP_173132763.1">
    <property type="nucleotide sequence ID" value="NZ_CBCSGW010000003.1"/>
</dbReference>
<organism evidence="4 5">
    <name type="scientific">Kibdelosporangium persicum</name>
    <dbReference type="NCBI Taxonomy" id="2698649"/>
    <lineage>
        <taxon>Bacteria</taxon>
        <taxon>Bacillati</taxon>
        <taxon>Actinomycetota</taxon>
        <taxon>Actinomycetes</taxon>
        <taxon>Pseudonocardiales</taxon>
        <taxon>Pseudonocardiaceae</taxon>
        <taxon>Kibdelosporangium</taxon>
    </lineage>
</organism>
<dbReference type="InterPro" id="IPR009081">
    <property type="entry name" value="PP-bd_ACP"/>
</dbReference>
<dbReference type="Pfam" id="PF00550">
    <property type="entry name" value="PP-binding"/>
    <property type="match status" value="1"/>
</dbReference>
<keyword evidence="2" id="KW-0597">Phosphoprotein</keyword>
<evidence type="ECO:0000256" key="1">
    <source>
        <dbReference type="ARBA" id="ARBA00022450"/>
    </source>
</evidence>
<evidence type="ECO:0000259" key="3">
    <source>
        <dbReference type="PROSITE" id="PS50075"/>
    </source>
</evidence>
<comment type="caution">
    <text evidence="4">The sequence shown here is derived from an EMBL/GenBank/DDBJ whole genome shotgun (WGS) entry which is preliminary data.</text>
</comment>
<accession>A0ABX2F5U1</accession>
<evidence type="ECO:0000313" key="4">
    <source>
        <dbReference type="EMBL" id="NRN66558.1"/>
    </source>
</evidence>
<dbReference type="SUPFAM" id="SSF47336">
    <property type="entry name" value="ACP-like"/>
    <property type="match status" value="1"/>
</dbReference>
<dbReference type="Gene3D" id="1.10.1200.10">
    <property type="entry name" value="ACP-like"/>
    <property type="match status" value="1"/>
</dbReference>
<feature type="domain" description="Carrier" evidence="3">
    <location>
        <begin position="1"/>
        <end position="78"/>
    </location>
</feature>
<reference evidence="4 5" key="1">
    <citation type="submission" date="2020-01" db="EMBL/GenBank/DDBJ databases">
        <title>Kibdelosporangium persica a novel Actinomycetes from a hot desert in Iran.</title>
        <authorList>
            <person name="Safaei N."/>
            <person name="Zaburannyi N."/>
            <person name="Mueller R."/>
            <person name="Wink J."/>
        </authorList>
    </citation>
    <scope>NUCLEOTIDE SEQUENCE [LARGE SCALE GENOMIC DNA]</scope>
    <source>
        <strain evidence="4 5">4NS15</strain>
    </source>
</reference>
<proteinExistence type="predicted"/>
<dbReference type="InterPro" id="IPR006162">
    <property type="entry name" value="Ppantetheine_attach_site"/>
</dbReference>
<keyword evidence="5" id="KW-1185">Reference proteome</keyword>
<dbReference type="EMBL" id="JAAATY010000010">
    <property type="protein sequence ID" value="NRN66558.1"/>
    <property type="molecule type" value="Genomic_DNA"/>
</dbReference>
<keyword evidence="1" id="KW-0596">Phosphopantetheine</keyword>
<dbReference type="PROSITE" id="PS50075">
    <property type="entry name" value="CARRIER"/>
    <property type="match status" value="1"/>
</dbReference>
<protein>
    <submittedName>
        <fullName evidence="4">Phosphopantetheine attachment site</fullName>
    </submittedName>
</protein>
<evidence type="ECO:0000256" key="2">
    <source>
        <dbReference type="ARBA" id="ARBA00022553"/>
    </source>
</evidence>
<evidence type="ECO:0000313" key="5">
    <source>
        <dbReference type="Proteomes" id="UP000763557"/>
    </source>
</evidence>
<sequence>MWDDQFEELLRGHLPYLAADEPLDEHTPLRELGLDSLAMVEVLSSVEKLYQVRLADDALTLENFETPGRLWRTLESVR</sequence>
<name>A0ABX2F5U1_9PSEU</name>
<gene>
    <name evidence="4" type="ORF">GC106_37830</name>
</gene>
<dbReference type="InterPro" id="IPR036736">
    <property type="entry name" value="ACP-like_sf"/>
</dbReference>
<dbReference type="PROSITE" id="PS00012">
    <property type="entry name" value="PHOSPHOPANTETHEINE"/>
    <property type="match status" value="1"/>
</dbReference>
<dbReference type="Proteomes" id="UP000763557">
    <property type="component" value="Unassembled WGS sequence"/>
</dbReference>